<dbReference type="OrthoDB" id="2324309at2759"/>
<organism evidence="1 2">
    <name type="scientific">Ambispora leptoticha</name>
    <dbReference type="NCBI Taxonomy" id="144679"/>
    <lineage>
        <taxon>Eukaryota</taxon>
        <taxon>Fungi</taxon>
        <taxon>Fungi incertae sedis</taxon>
        <taxon>Mucoromycota</taxon>
        <taxon>Glomeromycotina</taxon>
        <taxon>Glomeromycetes</taxon>
        <taxon>Archaeosporales</taxon>
        <taxon>Ambisporaceae</taxon>
        <taxon>Ambispora</taxon>
    </lineage>
</organism>
<dbReference type="EMBL" id="CAJVPS010000633">
    <property type="protein sequence ID" value="CAG8499928.1"/>
    <property type="molecule type" value="Genomic_DNA"/>
</dbReference>
<comment type="caution">
    <text evidence="1">The sequence shown here is derived from an EMBL/GenBank/DDBJ whole genome shotgun (WGS) entry which is preliminary data.</text>
</comment>
<dbReference type="AlphaFoldDB" id="A0A9N8ZLB2"/>
<dbReference type="Gene3D" id="1.10.30.10">
    <property type="entry name" value="High mobility group box domain"/>
    <property type="match status" value="1"/>
</dbReference>
<evidence type="ECO:0000313" key="2">
    <source>
        <dbReference type="Proteomes" id="UP000789508"/>
    </source>
</evidence>
<sequence>MSISSSFTPYLPKEYFLRKKRNGEDKSKAPNGFLIFRACTVAKWKDLNFQMGDARNISRLASDEWKRLPKHEKENYKKFSNEIKKSLPLKPSKVNYKNLNEKECKSYQNYALHPGYQDVTTQNHILQFHATSYQDGSIQNHALQSNHSSEHQDESIQNSVPQFEDVFSQNLALQSVYPDNYRNDSTQNLAFQFDYSSNNQTEFTQNPPLQLNHSSSCQDEWIQNPALQIDHPNIKTIPHKVTLFSFITLPIIKTTPQKSISSIYSPSENQDESIQNPTFQFNYAKMNSHKIFYFQSQVGGDFDNEHYFEIIEYGQKENAYKLHKMLTFSNTLTRDLNFLPSYNYINNIKKAPLLLLPGLIINNNSYDYEATPALSAH</sequence>
<name>A0A9N8ZLB2_9GLOM</name>
<dbReference type="InterPro" id="IPR036910">
    <property type="entry name" value="HMG_box_dom_sf"/>
</dbReference>
<reference evidence="1" key="1">
    <citation type="submission" date="2021-06" db="EMBL/GenBank/DDBJ databases">
        <authorList>
            <person name="Kallberg Y."/>
            <person name="Tangrot J."/>
            <person name="Rosling A."/>
        </authorList>
    </citation>
    <scope>NUCLEOTIDE SEQUENCE</scope>
    <source>
        <strain evidence="1">FL130A</strain>
    </source>
</reference>
<proteinExistence type="predicted"/>
<evidence type="ECO:0000313" key="1">
    <source>
        <dbReference type="EMBL" id="CAG8499928.1"/>
    </source>
</evidence>
<gene>
    <name evidence="1" type="ORF">ALEPTO_LOCUS3432</name>
</gene>
<keyword evidence="2" id="KW-1185">Reference proteome</keyword>
<accession>A0A9N8ZLB2</accession>
<dbReference type="SUPFAM" id="SSF47095">
    <property type="entry name" value="HMG-box"/>
    <property type="match status" value="1"/>
</dbReference>
<protein>
    <submittedName>
        <fullName evidence="1">7158_t:CDS:1</fullName>
    </submittedName>
</protein>
<dbReference type="Proteomes" id="UP000789508">
    <property type="component" value="Unassembled WGS sequence"/>
</dbReference>